<reference evidence="1 2" key="1">
    <citation type="submission" date="2024-04" db="EMBL/GenBank/DDBJ databases">
        <authorList>
            <person name="Wojcicki M."/>
            <person name="Srednicka P."/>
            <person name="Shymialevich D."/>
            <person name="Sokolowska B."/>
        </authorList>
    </citation>
    <scope>NUCLEOTIDE SEQUENCE [LARGE SCALE GENOMIC DNA]</scope>
</reference>
<dbReference type="Proteomes" id="UP001437386">
    <property type="component" value="Segment"/>
</dbReference>
<protein>
    <submittedName>
        <fullName evidence="1">Uncharacterized protein</fullName>
    </submittedName>
</protein>
<sequence length="52" mass="5532">MNSTALLSLKKIGVFNMKSGCNEIGYGDGIRNAEDVDFFVGFGEGLSSTELV</sequence>
<evidence type="ECO:0000313" key="2">
    <source>
        <dbReference type="Proteomes" id="UP001437386"/>
    </source>
</evidence>
<keyword evidence="2" id="KW-1185">Reference proteome</keyword>
<accession>A0AAX4Q629</accession>
<evidence type="ECO:0000313" key="1">
    <source>
        <dbReference type="EMBL" id="XAG95935.1"/>
    </source>
</evidence>
<gene>
    <name evidence="1" type="ORF">U7154_000168</name>
</gene>
<organism evidence="1 2">
    <name type="scientific">Enterobacter phage KKP_3711</name>
    <dbReference type="NCBI Taxonomy" id="3109398"/>
    <lineage>
        <taxon>Viruses</taxon>
        <taxon>Duplodnaviria</taxon>
        <taxon>Heunggongvirae</taxon>
        <taxon>Uroviricota</taxon>
        <taxon>Caudoviricetes</taxon>
        <taxon>Demerecviridae</taxon>
        <taxon>Markadamsvirinae</taxon>
    </lineage>
</organism>
<proteinExistence type="predicted"/>
<dbReference type="EMBL" id="PP579741">
    <property type="protein sequence ID" value="XAG95935.1"/>
    <property type="molecule type" value="Genomic_DNA"/>
</dbReference>
<name>A0AAX4Q629_9CAUD</name>